<accession>A0ABR9KFP7</accession>
<sequence>MPVAVAGPHHDLLLVAVGCGDGGGALVAGAAEERLHFGLDRGLDDQAGAEPGDVFEDLDQVTISGEQGVDLGTDARPSGRRPEDGAALAAPLRPRRAGGSGRAGRKRRITEAERSRIIAMVRQVPPGRLEVQPGGDLGAADETGPAYLRGRRPRLGR</sequence>
<organism evidence="2 3">
    <name type="scientific">Nonomuraea africana</name>
    <dbReference type="NCBI Taxonomy" id="46171"/>
    <lineage>
        <taxon>Bacteria</taxon>
        <taxon>Bacillati</taxon>
        <taxon>Actinomycetota</taxon>
        <taxon>Actinomycetes</taxon>
        <taxon>Streptosporangiales</taxon>
        <taxon>Streptosporangiaceae</taxon>
        <taxon>Nonomuraea</taxon>
    </lineage>
</organism>
<evidence type="ECO:0000256" key="1">
    <source>
        <dbReference type="SAM" id="MobiDB-lite"/>
    </source>
</evidence>
<reference evidence="2 3" key="1">
    <citation type="submission" date="2020-10" db="EMBL/GenBank/DDBJ databases">
        <title>Sequencing the genomes of 1000 actinobacteria strains.</title>
        <authorList>
            <person name="Klenk H.-P."/>
        </authorList>
    </citation>
    <scope>NUCLEOTIDE SEQUENCE [LARGE SCALE GENOMIC DNA]</scope>
    <source>
        <strain evidence="2 3">DSM 43748</strain>
    </source>
</reference>
<name>A0ABR9KFP7_9ACTN</name>
<proteinExistence type="predicted"/>
<dbReference type="Proteomes" id="UP000661607">
    <property type="component" value="Unassembled WGS sequence"/>
</dbReference>
<evidence type="ECO:0000313" key="3">
    <source>
        <dbReference type="Proteomes" id="UP000661607"/>
    </source>
</evidence>
<gene>
    <name evidence="2" type="ORF">H4W81_003638</name>
</gene>
<dbReference type="EMBL" id="JADBEF010000001">
    <property type="protein sequence ID" value="MBE1560859.1"/>
    <property type="molecule type" value="Genomic_DNA"/>
</dbReference>
<comment type="caution">
    <text evidence="2">The sequence shown here is derived from an EMBL/GenBank/DDBJ whole genome shotgun (WGS) entry which is preliminary data.</text>
</comment>
<dbReference type="RefSeq" id="WP_192775878.1">
    <property type="nucleotide sequence ID" value="NZ_JBITJB010000007.1"/>
</dbReference>
<protein>
    <submittedName>
        <fullName evidence="2">Uncharacterized protein</fullName>
    </submittedName>
</protein>
<keyword evidence="3" id="KW-1185">Reference proteome</keyword>
<feature type="region of interest" description="Disordered" evidence="1">
    <location>
        <begin position="65"/>
        <end position="110"/>
    </location>
</feature>
<evidence type="ECO:0000313" key="2">
    <source>
        <dbReference type="EMBL" id="MBE1560859.1"/>
    </source>
</evidence>
<feature type="region of interest" description="Disordered" evidence="1">
    <location>
        <begin position="124"/>
        <end position="157"/>
    </location>
</feature>